<feature type="transmembrane region" description="Helical" evidence="8">
    <location>
        <begin position="431"/>
        <end position="453"/>
    </location>
</feature>
<keyword evidence="6 8" id="KW-1133">Transmembrane helix</keyword>
<feature type="transmembrane region" description="Helical" evidence="8">
    <location>
        <begin position="92"/>
        <end position="109"/>
    </location>
</feature>
<comment type="subcellular location">
    <subcellularLocation>
        <location evidence="1">Cell membrane</location>
        <topology evidence="1">Multi-pass membrane protein</topology>
    </subcellularLocation>
</comment>
<keyword evidence="4 10" id="KW-0808">Transferase</keyword>
<feature type="transmembrane region" description="Helical" evidence="8">
    <location>
        <begin position="366"/>
        <end position="385"/>
    </location>
</feature>
<keyword evidence="7 8" id="KW-0472">Membrane</keyword>
<dbReference type="InterPro" id="IPR050297">
    <property type="entry name" value="LipidA_mod_glycosyltrf_83"/>
</dbReference>
<name>A0A062V958_9EURY</name>
<keyword evidence="11" id="KW-1185">Reference proteome</keyword>
<accession>A0A062V958</accession>
<evidence type="ECO:0000256" key="8">
    <source>
        <dbReference type="SAM" id="Phobius"/>
    </source>
</evidence>
<dbReference type="Pfam" id="PF13231">
    <property type="entry name" value="PMT_2"/>
    <property type="match status" value="1"/>
</dbReference>
<dbReference type="AlphaFoldDB" id="A0A062V958"/>
<feature type="transmembrane region" description="Helical" evidence="8">
    <location>
        <begin position="391"/>
        <end position="410"/>
    </location>
</feature>
<feature type="transmembrane region" description="Helical" evidence="8">
    <location>
        <begin position="332"/>
        <end position="354"/>
    </location>
</feature>
<protein>
    <submittedName>
        <fullName evidence="10">PMT family glycosyltransferase, 4-amino-4-deoxy-L-arabinose transferase</fullName>
    </submittedName>
</protein>
<keyword evidence="2" id="KW-1003">Cell membrane</keyword>
<dbReference type="InterPro" id="IPR038731">
    <property type="entry name" value="RgtA/B/C-like"/>
</dbReference>
<feature type="transmembrane region" description="Helical" evidence="8">
    <location>
        <begin position="169"/>
        <end position="190"/>
    </location>
</feature>
<feature type="transmembrane region" description="Helical" evidence="8">
    <location>
        <begin position="53"/>
        <end position="72"/>
    </location>
</feature>
<dbReference type="Proteomes" id="UP000027153">
    <property type="component" value="Unassembled WGS sequence"/>
</dbReference>
<organism evidence="10 11">
    <name type="scientific">Candidatus Methanoperedens nitratireducens</name>
    <dbReference type="NCBI Taxonomy" id="1392998"/>
    <lineage>
        <taxon>Archaea</taxon>
        <taxon>Methanobacteriati</taxon>
        <taxon>Methanobacteriota</taxon>
        <taxon>Stenosarchaea group</taxon>
        <taxon>Methanomicrobia</taxon>
        <taxon>Methanosarcinales</taxon>
        <taxon>ANME-2 cluster</taxon>
        <taxon>Candidatus Methanoperedentaceae</taxon>
        <taxon>Candidatus Methanoperedens</taxon>
    </lineage>
</organism>
<gene>
    <name evidence="10" type="ORF">ANME2D_01699</name>
</gene>
<evidence type="ECO:0000313" key="10">
    <source>
        <dbReference type="EMBL" id="KCZ72294.1"/>
    </source>
</evidence>
<dbReference type="GO" id="GO:0016763">
    <property type="term" value="F:pentosyltransferase activity"/>
    <property type="evidence" value="ECO:0007669"/>
    <property type="project" value="TreeGrafter"/>
</dbReference>
<evidence type="ECO:0000256" key="3">
    <source>
        <dbReference type="ARBA" id="ARBA00022676"/>
    </source>
</evidence>
<keyword evidence="3" id="KW-0328">Glycosyltransferase</keyword>
<reference evidence="10 11" key="1">
    <citation type="journal article" date="2013" name="Nature">
        <title>Anaerobic oxidation of methane coupled to nitrate reduction in a novel archaeal lineage.</title>
        <authorList>
            <person name="Haroon M.F."/>
            <person name="Hu S."/>
            <person name="Shi Y."/>
            <person name="Imelfort M."/>
            <person name="Keller J."/>
            <person name="Hugenholtz P."/>
            <person name="Yuan Z."/>
            <person name="Tyson G.W."/>
        </authorList>
    </citation>
    <scope>NUCLEOTIDE SEQUENCE [LARGE SCALE GENOMIC DNA]</scope>
    <source>
        <strain evidence="10 11">ANME-2d</strain>
    </source>
</reference>
<evidence type="ECO:0000256" key="7">
    <source>
        <dbReference type="ARBA" id="ARBA00023136"/>
    </source>
</evidence>
<feature type="transmembrane region" description="Helical" evidence="8">
    <location>
        <begin position="290"/>
        <end position="312"/>
    </location>
</feature>
<dbReference type="PANTHER" id="PTHR33908">
    <property type="entry name" value="MANNOSYLTRANSFERASE YKCB-RELATED"/>
    <property type="match status" value="1"/>
</dbReference>
<keyword evidence="5 8" id="KW-0812">Transmembrane</keyword>
<feature type="transmembrane region" description="Helical" evidence="8">
    <location>
        <begin position="18"/>
        <end position="41"/>
    </location>
</feature>
<dbReference type="PANTHER" id="PTHR33908:SF11">
    <property type="entry name" value="MEMBRANE PROTEIN"/>
    <property type="match status" value="1"/>
</dbReference>
<evidence type="ECO:0000313" key="11">
    <source>
        <dbReference type="Proteomes" id="UP000027153"/>
    </source>
</evidence>
<feature type="transmembrane region" description="Helical" evidence="8">
    <location>
        <begin position="251"/>
        <end position="278"/>
    </location>
</feature>
<evidence type="ECO:0000256" key="5">
    <source>
        <dbReference type="ARBA" id="ARBA00022692"/>
    </source>
</evidence>
<evidence type="ECO:0000256" key="4">
    <source>
        <dbReference type="ARBA" id="ARBA00022679"/>
    </source>
</evidence>
<evidence type="ECO:0000256" key="6">
    <source>
        <dbReference type="ARBA" id="ARBA00022989"/>
    </source>
</evidence>
<feature type="transmembrane region" description="Helical" evidence="8">
    <location>
        <begin position="196"/>
        <end position="215"/>
    </location>
</feature>
<comment type="caution">
    <text evidence="10">The sequence shown here is derived from an EMBL/GenBank/DDBJ whole genome shotgun (WGS) entry which is preliminary data.</text>
</comment>
<sequence length="601" mass="69890">MSLCKDSMSWRNIFSTKYLIPISGVVAILIYILYELLMYYFSKLFGYNFKRGGDLNIIFLIFGVILILYNFLPGWLFEYISKLKSFCLKINNLQAISILIVLTVIGLILRINNLGSLTFWTDEMYQTYAALGLIQQGSPVLPSGMVYMRSFLDTFLIAQSFKIFGVNEFAARLPSALFGVLTIPLVYLAGKEFGNKRVGIIAAFLITFSVFEIVWNRDARMYSQFQFLYLLTAYLFYIFIKNRAWKVIPAIIVSFILAYYSHSQIWIFVLIAFLYISYINLRNKTYIKTYALFGVLGSIIIFSLLVFVNFLIPEEVLESGGKIADITVLHYMINSFHFTLLTLITVSGMIFLISKNFGIFKKENNFYLLINFFVPLLIITIFPWRTPRYAFFIYPFLIIIVSKILDYGLIRNGFDSEINRIFNNIKYKLTDLSNIKTIFTILIISLLVSELAFNFNYENYYRYTYQGEKISQRSSQFIKNNLNIDDKVASTESLVTLYYIGRSDYLIRQSRNESDISDIYNAGLNAYSGAIVLESYNLFMLMVQQEKGWVVSARDDLNRSFIDPRVRDYIRNNMTYHPEASDKKIEVYSWGRTRSDKSFKA</sequence>
<feature type="transmembrane region" description="Helical" evidence="8">
    <location>
        <begin position="227"/>
        <end position="245"/>
    </location>
</feature>
<evidence type="ECO:0000256" key="2">
    <source>
        <dbReference type="ARBA" id="ARBA00022475"/>
    </source>
</evidence>
<evidence type="ECO:0000256" key="1">
    <source>
        <dbReference type="ARBA" id="ARBA00004651"/>
    </source>
</evidence>
<proteinExistence type="predicted"/>
<dbReference type="RefSeq" id="WP_081810193.1">
    <property type="nucleotide sequence ID" value="NZ_JMIY01000003.1"/>
</dbReference>
<feature type="domain" description="Glycosyltransferase RgtA/B/C/D-like" evidence="9">
    <location>
        <begin position="154"/>
        <end position="303"/>
    </location>
</feature>
<dbReference type="GO" id="GO:0008610">
    <property type="term" value="P:lipid biosynthetic process"/>
    <property type="evidence" value="ECO:0007669"/>
    <property type="project" value="UniProtKB-ARBA"/>
</dbReference>
<evidence type="ECO:0000259" key="9">
    <source>
        <dbReference type="Pfam" id="PF13231"/>
    </source>
</evidence>
<dbReference type="EMBL" id="JMIY01000003">
    <property type="protein sequence ID" value="KCZ72294.1"/>
    <property type="molecule type" value="Genomic_DNA"/>
</dbReference>
<dbReference type="GO" id="GO:0005886">
    <property type="term" value="C:plasma membrane"/>
    <property type="evidence" value="ECO:0007669"/>
    <property type="project" value="UniProtKB-SubCell"/>
</dbReference>
<dbReference type="OrthoDB" id="114973at2157"/>